<dbReference type="Proteomes" id="UP000201613">
    <property type="component" value="Unassembled WGS sequence"/>
</dbReference>
<dbReference type="AlphaFoldDB" id="A0A238LGQ2"/>
<sequence>MLIDMRDAQRHIFARRGGEALKRVKSFRRDEDGAMVVFTLFILAMMLMVGGMAVDMMRFETYRARLQSTLDRAVLAAADLDVCLEGEGVAEAVVNDYVLKAGFEEQLDSVSVIQGFNSCEVAATASIEVNTIFMQMVGVDELASPAASSAVEALDEVEISLVLDVSGSMASNNRLVNMRNAAREFVGEMFNGFDDESLSMSIVPYSTQVNLGPALAAQYTRNYAHGYSYCIDLPASTYGTTSLPTTATYDQAAHVDVDGYASSWSNRYASRFVCNPDSRAHVMPFATNEGAIDTMIANLQSNEWTSIEMGAKWGVALLDPSSQPVVNGLISAGAVSGDVAGRPLDFGTTGSLKVMVLMTDGENTQHYELDTNYRSGDSDVWKASSGVYYVQDEEQGNWDGDSTWYEDYYRPQNDNFTNSRSGNRMTWPELFNEVSLDGHAWYFRRGQTNNNSVWNDWYYDLFTTTTTADKDERLDDLCTAAKSQGIIIFAIGFEVTDRAADVMESCASSPSHFYRVNGLEISTAFSSIAANITSLRLVQ</sequence>
<reference evidence="3 4" key="1">
    <citation type="submission" date="2017-05" db="EMBL/GenBank/DDBJ databases">
        <authorList>
            <person name="Song R."/>
            <person name="Chenine A.L."/>
            <person name="Ruprecht R.M."/>
        </authorList>
    </citation>
    <scope>NUCLEOTIDE SEQUENCE [LARGE SCALE GENOMIC DNA]</scope>
    <source>
        <strain evidence="3 4">CECT 8899</strain>
    </source>
</reference>
<dbReference type="InterPro" id="IPR028087">
    <property type="entry name" value="Tad_N"/>
</dbReference>
<feature type="domain" description="Putative Flp pilus-assembly TadG-like N-terminal" evidence="2">
    <location>
        <begin position="33"/>
        <end position="78"/>
    </location>
</feature>
<dbReference type="InterPro" id="IPR036465">
    <property type="entry name" value="vWFA_dom_sf"/>
</dbReference>
<gene>
    <name evidence="3" type="ORF">LOM8899_02739</name>
</gene>
<keyword evidence="1" id="KW-1133">Transmembrane helix</keyword>
<proteinExistence type="predicted"/>
<organism evidence="3 4">
    <name type="scientific">Flavimaricola marinus</name>
    <dbReference type="NCBI Taxonomy" id="1819565"/>
    <lineage>
        <taxon>Bacteria</taxon>
        <taxon>Pseudomonadati</taxon>
        <taxon>Pseudomonadota</taxon>
        <taxon>Alphaproteobacteria</taxon>
        <taxon>Rhodobacterales</taxon>
        <taxon>Paracoccaceae</taxon>
        <taxon>Flavimaricola</taxon>
    </lineage>
</organism>
<dbReference type="Pfam" id="PF13400">
    <property type="entry name" value="Tad"/>
    <property type="match status" value="1"/>
</dbReference>
<keyword evidence="1" id="KW-0812">Transmembrane</keyword>
<accession>A0A238LGQ2</accession>
<evidence type="ECO:0000313" key="4">
    <source>
        <dbReference type="Proteomes" id="UP000201613"/>
    </source>
</evidence>
<evidence type="ECO:0000256" key="1">
    <source>
        <dbReference type="SAM" id="Phobius"/>
    </source>
</evidence>
<dbReference type="OrthoDB" id="7522752at2"/>
<name>A0A238LGQ2_9RHOB</name>
<keyword evidence="1" id="KW-0472">Membrane</keyword>
<evidence type="ECO:0000259" key="2">
    <source>
        <dbReference type="Pfam" id="PF13400"/>
    </source>
</evidence>
<evidence type="ECO:0000313" key="3">
    <source>
        <dbReference type="EMBL" id="SMY08585.1"/>
    </source>
</evidence>
<dbReference type="EMBL" id="FXZK01000005">
    <property type="protein sequence ID" value="SMY08585.1"/>
    <property type="molecule type" value="Genomic_DNA"/>
</dbReference>
<protein>
    <submittedName>
        <fullName evidence="3">von Willebrand factor type A domain protein</fullName>
    </submittedName>
</protein>
<keyword evidence="4" id="KW-1185">Reference proteome</keyword>
<dbReference type="Gene3D" id="3.40.50.410">
    <property type="entry name" value="von Willebrand factor, type A domain"/>
    <property type="match status" value="1"/>
</dbReference>
<dbReference type="SUPFAM" id="SSF53300">
    <property type="entry name" value="vWA-like"/>
    <property type="match status" value="1"/>
</dbReference>
<feature type="transmembrane region" description="Helical" evidence="1">
    <location>
        <begin position="33"/>
        <end position="54"/>
    </location>
</feature>